<evidence type="ECO:0000313" key="2">
    <source>
        <dbReference type="Proteomes" id="UP001202328"/>
    </source>
</evidence>
<proteinExistence type="predicted"/>
<gene>
    <name evidence="1" type="ORF">MKW98_008584</name>
</gene>
<dbReference type="AlphaFoldDB" id="A0AAD4TAD0"/>
<evidence type="ECO:0000313" key="1">
    <source>
        <dbReference type="EMBL" id="KAI3950139.1"/>
    </source>
</evidence>
<dbReference type="EMBL" id="JAJJMB010002922">
    <property type="protein sequence ID" value="KAI3950139.1"/>
    <property type="molecule type" value="Genomic_DNA"/>
</dbReference>
<comment type="caution">
    <text evidence="1">The sequence shown here is derived from an EMBL/GenBank/DDBJ whole genome shotgun (WGS) entry which is preliminary data.</text>
</comment>
<sequence>MKNDTVTKILSIQPFRYCRSTSSVYHPHIAEPHDYHLEIAMLHDQFDRSRSSNHSIELTEVTFIEIQLVCSCNETSSARGDAQQV</sequence>
<dbReference type="Proteomes" id="UP001202328">
    <property type="component" value="Unassembled WGS sequence"/>
</dbReference>
<name>A0AAD4TAD0_9MAGN</name>
<feature type="non-terminal residue" evidence="1">
    <location>
        <position position="85"/>
    </location>
</feature>
<protein>
    <submittedName>
        <fullName evidence="1">Uncharacterized protein</fullName>
    </submittedName>
</protein>
<accession>A0AAD4TAD0</accession>
<organism evidence="1 2">
    <name type="scientific">Papaver atlanticum</name>
    <dbReference type="NCBI Taxonomy" id="357466"/>
    <lineage>
        <taxon>Eukaryota</taxon>
        <taxon>Viridiplantae</taxon>
        <taxon>Streptophyta</taxon>
        <taxon>Embryophyta</taxon>
        <taxon>Tracheophyta</taxon>
        <taxon>Spermatophyta</taxon>
        <taxon>Magnoliopsida</taxon>
        <taxon>Ranunculales</taxon>
        <taxon>Papaveraceae</taxon>
        <taxon>Papaveroideae</taxon>
        <taxon>Papaver</taxon>
    </lineage>
</organism>
<reference evidence="1" key="1">
    <citation type="submission" date="2022-04" db="EMBL/GenBank/DDBJ databases">
        <title>A functionally conserved STORR gene fusion in Papaver species that diverged 16.8 million years ago.</title>
        <authorList>
            <person name="Catania T."/>
        </authorList>
    </citation>
    <scope>NUCLEOTIDE SEQUENCE</scope>
    <source>
        <strain evidence="1">S-188037</strain>
    </source>
</reference>
<keyword evidence="2" id="KW-1185">Reference proteome</keyword>